<comment type="caution">
    <text evidence="3">The sequence shown here is derived from an EMBL/GenBank/DDBJ whole genome shotgun (WGS) entry which is preliminary data.</text>
</comment>
<reference evidence="3 4" key="1">
    <citation type="submission" date="2023-12" db="EMBL/GenBank/DDBJ databases">
        <title>A high-quality genome assembly for Dillenia turbinata (Dilleniales).</title>
        <authorList>
            <person name="Chanderbali A."/>
        </authorList>
    </citation>
    <scope>NUCLEOTIDE SEQUENCE [LARGE SCALE GENOMIC DNA]</scope>
    <source>
        <strain evidence="3">LSX21</strain>
        <tissue evidence="3">Leaf</tissue>
    </source>
</reference>
<dbReference type="AlphaFoldDB" id="A0AAN8V0V5"/>
<keyword evidence="4" id="KW-1185">Reference proteome</keyword>
<sequence length="160" mass="18124">MHADEMPLLKVSAHSFSMTKKMQQHGEPFRVQATLLGEKAAERIFKLEPENSGMSVLLSNLNASSGRWSEVNKMRLNELDLRMKKEGYVSKAKLVLHDVEKKEKEHMLKYHSEKLAVAFGILTIPDGRSVTVIKNLRVCEAILQSNTYQDCGKVDYVTGF</sequence>
<dbReference type="Pfam" id="PF14432">
    <property type="entry name" value="DYW_deaminase"/>
    <property type="match status" value="1"/>
</dbReference>
<evidence type="ECO:0000259" key="2">
    <source>
        <dbReference type="Pfam" id="PF14432"/>
    </source>
</evidence>
<name>A0AAN8V0V5_9MAGN</name>
<organism evidence="3 4">
    <name type="scientific">Dillenia turbinata</name>
    <dbReference type="NCBI Taxonomy" id="194707"/>
    <lineage>
        <taxon>Eukaryota</taxon>
        <taxon>Viridiplantae</taxon>
        <taxon>Streptophyta</taxon>
        <taxon>Embryophyta</taxon>
        <taxon>Tracheophyta</taxon>
        <taxon>Spermatophyta</taxon>
        <taxon>Magnoliopsida</taxon>
        <taxon>eudicotyledons</taxon>
        <taxon>Gunneridae</taxon>
        <taxon>Pentapetalae</taxon>
        <taxon>Dilleniales</taxon>
        <taxon>Dilleniaceae</taxon>
        <taxon>Dillenia</taxon>
    </lineage>
</organism>
<proteinExistence type="inferred from homology"/>
<evidence type="ECO:0000313" key="4">
    <source>
        <dbReference type="Proteomes" id="UP001370490"/>
    </source>
</evidence>
<evidence type="ECO:0000256" key="1">
    <source>
        <dbReference type="ARBA" id="ARBA00006643"/>
    </source>
</evidence>
<comment type="similarity">
    <text evidence="1">Belongs to the PPR family. PCMP-H subfamily.</text>
</comment>
<accession>A0AAN8V0V5</accession>
<dbReference type="InterPro" id="IPR032867">
    <property type="entry name" value="DYW_dom"/>
</dbReference>
<dbReference type="EMBL" id="JBAMMX010000020">
    <property type="protein sequence ID" value="KAK6921311.1"/>
    <property type="molecule type" value="Genomic_DNA"/>
</dbReference>
<evidence type="ECO:0000313" key="3">
    <source>
        <dbReference type="EMBL" id="KAK6921311.1"/>
    </source>
</evidence>
<protein>
    <submittedName>
        <fullName evidence="3">DYW domain</fullName>
    </submittedName>
</protein>
<dbReference type="Proteomes" id="UP001370490">
    <property type="component" value="Unassembled WGS sequence"/>
</dbReference>
<feature type="domain" description="DYW" evidence="2">
    <location>
        <begin position="87"/>
        <end position="142"/>
    </location>
</feature>
<dbReference type="GO" id="GO:0008270">
    <property type="term" value="F:zinc ion binding"/>
    <property type="evidence" value="ECO:0007669"/>
    <property type="project" value="InterPro"/>
</dbReference>
<gene>
    <name evidence="3" type="ORF">RJ641_014989</name>
</gene>